<dbReference type="PANTHER" id="PTHR24559">
    <property type="entry name" value="TRANSPOSON TY3-I GAG-POL POLYPROTEIN"/>
    <property type="match status" value="1"/>
</dbReference>
<dbReference type="PANTHER" id="PTHR24559:SF444">
    <property type="entry name" value="REVERSE TRANSCRIPTASE DOMAIN-CONTAINING PROTEIN"/>
    <property type="match status" value="1"/>
</dbReference>
<proteinExistence type="predicted"/>
<evidence type="ECO:0000313" key="2">
    <source>
        <dbReference type="EMBL" id="UYV66169.1"/>
    </source>
</evidence>
<evidence type="ECO:0000259" key="1">
    <source>
        <dbReference type="Pfam" id="PF00078"/>
    </source>
</evidence>
<keyword evidence="3" id="KW-1185">Reference proteome</keyword>
<dbReference type="InterPro" id="IPR043502">
    <property type="entry name" value="DNA/RNA_pol_sf"/>
</dbReference>
<evidence type="ECO:0000313" key="3">
    <source>
        <dbReference type="Proteomes" id="UP001235939"/>
    </source>
</evidence>
<dbReference type="Pfam" id="PF00078">
    <property type="entry name" value="RVT_1"/>
    <property type="match status" value="1"/>
</dbReference>
<accession>A0ABY6KBK0</accession>
<sequence>MKDKKIHTDEGQVKAGRDCYPIPHIQNFTQSLHGCTIFSKIDLVKAYHHIPINQEDIPKTAITTPPTKW</sequence>
<feature type="domain" description="Reverse transcriptase" evidence="1">
    <location>
        <begin position="18"/>
        <end position="67"/>
    </location>
</feature>
<protein>
    <recommendedName>
        <fullName evidence="1">Reverse transcriptase domain-containing protein</fullName>
    </recommendedName>
</protein>
<dbReference type="InterPro" id="IPR053134">
    <property type="entry name" value="RNA-dir_DNA_polymerase"/>
</dbReference>
<dbReference type="Proteomes" id="UP001235939">
    <property type="component" value="Chromosome 04"/>
</dbReference>
<dbReference type="Gene3D" id="3.10.10.10">
    <property type="entry name" value="HIV Type 1 Reverse Transcriptase, subunit A, domain 1"/>
    <property type="match status" value="1"/>
</dbReference>
<gene>
    <name evidence="2" type="ORF">LAZ67_4000562</name>
</gene>
<reference evidence="2 3" key="1">
    <citation type="submission" date="2022-01" db="EMBL/GenBank/DDBJ databases">
        <title>A chromosomal length assembly of Cordylochernes scorpioides.</title>
        <authorList>
            <person name="Zeh D."/>
            <person name="Zeh J."/>
        </authorList>
    </citation>
    <scope>NUCLEOTIDE SEQUENCE [LARGE SCALE GENOMIC DNA]</scope>
    <source>
        <strain evidence="2">IN4F17</strain>
        <tissue evidence="2">Whole Body</tissue>
    </source>
</reference>
<name>A0ABY6KBK0_9ARAC</name>
<dbReference type="Gene3D" id="3.30.70.270">
    <property type="match status" value="1"/>
</dbReference>
<organism evidence="2 3">
    <name type="scientific">Cordylochernes scorpioides</name>
    <dbReference type="NCBI Taxonomy" id="51811"/>
    <lineage>
        <taxon>Eukaryota</taxon>
        <taxon>Metazoa</taxon>
        <taxon>Ecdysozoa</taxon>
        <taxon>Arthropoda</taxon>
        <taxon>Chelicerata</taxon>
        <taxon>Arachnida</taxon>
        <taxon>Pseudoscorpiones</taxon>
        <taxon>Cheliferoidea</taxon>
        <taxon>Chernetidae</taxon>
        <taxon>Cordylochernes</taxon>
    </lineage>
</organism>
<dbReference type="EMBL" id="CP092866">
    <property type="protein sequence ID" value="UYV66169.1"/>
    <property type="molecule type" value="Genomic_DNA"/>
</dbReference>
<dbReference type="InterPro" id="IPR043128">
    <property type="entry name" value="Rev_trsase/Diguanyl_cyclase"/>
</dbReference>
<dbReference type="InterPro" id="IPR000477">
    <property type="entry name" value="RT_dom"/>
</dbReference>
<dbReference type="SUPFAM" id="SSF56672">
    <property type="entry name" value="DNA/RNA polymerases"/>
    <property type="match status" value="1"/>
</dbReference>